<comment type="caution">
    <text evidence="1">The sequence shown here is derived from an EMBL/GenBank/DDBJ whole genome shotgun (WGS) entry which is preliminary data.</text>
</comment>
<proteinExistence type="predicted"/>
<organism evidence="1 2">
    <name type="scientific">Engystomops pustulosus</name>
    <name type="common">Tungara frog</name>
    <name type="synonym">Physalaemus pustulosus</name>
    <dbReference type="NCBI Taxonomy" id="76066"/>
    <lineage>
        <taxon>Eukaryota</taxon>
        <taxon>Metazoa</taxon>
        <taxon>Chordata</taxon>
        <taxon>Craniata</taxon>
        <taxon>Vertebrata</taxon>
        <taxon>Euteleostomi</taxon>
        <taxon>Amphibia</taxon>
        <taxon>Batrachia</taxon>
        <taxon>Anura</taxon>
        <taxon>Neobatrachia</taxon>
        <taxon>Hyloidea</taxon>
        <taxon>Leptodactylidae</taxon>
        <taxon>Leiuperinae</taxon>
        <taxon>Engystomops</taxon>
    </lineage>
</organism>
<protein>
    <recommendedName>
        <fullName evidence="3">Secreted protein</fullName>
    </recommendedName>
</protein>
<evidence type="ECO:0008006" key="3">
    <source>
        <dbReference type="Google" id="ProtNLM"/>
    </source>
</evidence>
<dbReference type="EMBL" id="WNYA01101248">
    <property type="protein sequence ID" value="KAG8534539.1"/>
    <property type="molecule type" value="Genomic_DNA"/>
</dbReference>
<evidence type="ECO:0000313" key="2">
    <source>
        <dbReference type="Proteomes" id="UP000824782"/>
    </source>
</evidence>
<reference evidence="1" key="1">
    <citation type="thesis" date="2020" institute="ProQuest LLC" country="789 East Eisenhower Parkway, Ann Arbor, MI, USA">
        <title>Comparative Genomics and Chromosome Evolution.</title>
        <authorList>
            <person name="Mudd A.B."/>
        </authorList>
    </citation>
    <scope>NUCLEOTIDE SEQUENCE</scope>
    <source>
        <strain evidence="1">237g6f4</strain>
        <tissue evidence="1">Blood</tissue>
    </source>
</reference>
<sequence>MYYYIVIVLCHRQYTALCLRPPLGGAPCIQVYLCRLRSPRAALIFFWPPLKVIRHPDPTAAGPMQEAVCIGTKAPPTSQYV</sequence>
<gene>
    <name evidence="1" type="ORF">GDO81_019201</name>
</gene>
<dbReference type="AlphaFoldDB" id="A0AAV6YGQ3"/>
<keyword evidence="2" id="KW-1185">Reference proteome</keyword>
<name>A0AAV6YGQ3_ENGPU</name>
<dbReference type="Proteomes" id="UP000824782">
    <property type="component" value="Unassembled WGS sequence"/>
</dbReference>
<accession>A0AAV6YGQ3</accession>
<evidence type="ECO:0000313" key="1">
    <source>
        <dbReference type="EMBL" id="KAG8534539.1"/>
    </source>
</evidence>